<sequence length="406" mass="44029">MGLAEVPLPRGQAALAEAVLLGRALLGAEPQFLEQNILVREAWEAAGLPDRDVTVRMITKGLGPGAKKHYICLDEHGAGRHHDDSYRPPGRVRTLRVRLGRTPARDRFLSLNRHLAEQLLEAEAIEATGGPPPHPVALRRGRFVANAAHAIDHCVLDEPHPELRELSDQFRRTALLSPEGVPLSAAEGLEGEANGRRDEGRLGSTAAAALLVVARLPSAIAAAGQAQRVEFTRFFSFGMLELGVSPGQAIYGLCGKALREGHAEVVFRAAEDLLREAERRRDTALDGPPDRDAFGELLFAAAPYALAALLLASAAADEGSSAELAVQATAEELFVRLQDGLVHQWADLGDVRLREERRQIREAQQRGDTLTVNLIVREGELGLHRPRAVRDLLLGKMPWPNAEEGA</sequence>
<dbReference type="RefSeq" id="WP_189053213.1">
    <property type="nucleotide sequence ID" value="NZ_BMMK01000001.1"/>
</dbReference>
<proteinExistence type="predicted"/>
<dbReference type="EMBL" id="BMMK01000001">
    <property type="protein sequence ID" value="GGM36277.1"/>
    <property type="molecule type" value="Genomic_DNA"/>
</dbReference>
<reference evidence="1" key="2">
    <citation type="submission" date="2020-09" db="EMBL/GenBank/DDBJ databases">
        <authorList>
            <person name="Sun Q."/>
            <person name="Zhou Y."/>
        </authorList>
    </citation>
    <scope>NUCLEOTIDE SEQUENCE</scope>
    <source>
        <strain evidence="1">CGMCC 4.5737</strain>
    </source>
</reference>
<comment type="caution">
    <text evidence="1">The sequence shown here is derived from an EMBL/GenBank/DDBJ whole genome shotgun (WGS) entry which is preliminary data.</text>
</comment>
<evidence type="ECO:0000313" key="2">
    <source>
        <dbReference type="Proteomes" id="UP000637578"/>
    </source>
</evidence>
<protein>
    <submittedName>
        <fullName evidence="1">Uncharacterized protein</fullName>
    </submittedName>
</protein>
<keyword evidence="2" id="KW-1185">Reference proteome</keyword>
<dbReference type="Proteomes" id="UP000637578">
    <property type="component" value="Unassembled WGS sequence"/>
</dbReference>
<reference evidence="1" key="1">
    <citation type="journal article" date="2014" name="Int. J. Syst. Evol. Microbiol.">
        <title>Complete genome sequence of Corynebacterium casei LMG S-19264T (=DSM 44701T), isolated from a smear-ripened cheese.</title>
        <authorList>
            <consortium name="US DOE Joint Genome Institute (JGI-PGF)"/>
            <person name="Walter F."/>
            <person name="Albersmeier A."/>
            <person name="Kalinowski J."/>
            <person name="Ruckert C."/>
        </authorList>
    </citation>
    <scope>NUCLEOTIDE SEQUENCE</scope>
    <source>
        <strain evidence="1">CGMCC 4.5737</strain>
    </source>
</reference>
<organism evidence="1 2">
    <name type="scientific">Longimycelium tulufanense</name>
    <dbReference type="NCBI Taxonomy" id="907463"/>
    <lineage>
        <taxon>Bacteria</taxon>
        <taxon>Bacillati</taxon>
        <taxon>Actinomycetota</taxon>
        <taxon>Actinomycetes</taxon>
        <taxon>Pseudonocardiales</taxon>
        <taxon>Pseudonocardiaceae</taxon>
        <taxon>Longimycelium</taxon>
    </lineage>
</organism>
<name>A0A8J3C5Z9_9PSEU</name>
<gene>
    <name evidence="1" type="ORF">GCM10012275_04400</name>
</gene>
<dbReference type="AlphaFoldDB" id="A0A8J3C5Z9"/>
<evidence type="ECO:0000313" key="1">
    <source>
        <dbReference type="EMBL" id="GGM36277.1"/>
    </source>
</evidence>
<accession>A0A8J3C5Z9</accession>